<dbReference type="AlphaFoldDB" id="A0A1G5WK10"/>
<proteinExistence type="predicted"/>
<dbReference type="STRING" id="209880.SAMN02910343_01427"/>
<evidence type="ECO:0000313" key="3">
    <source>
        <dbReference type="Proteomes" id="UP000199689"/>
    </source>
</evidence>
<dbReference type="Proteomes" id="UP000199689">
    <property type="component" value="Unassembled WGS sequence"/>
</dbReference>
<evidence type="ECO:0000313" key="2">
    <source>
        <dbReference type="EMBL" id="SDA58342.1"/>
    </source>
</evidence>
<keyword evidence="3" id="KW-1185">Reference proteome</keyword>
<dbReference type="GeneID" id="87756422"/>
<dbReference type="Pfam" id="PF14267">
    <property type="entry name" value="DUF4357"/>
    <property type="match status" value="1"/>
</dbReference>
<reference evidence="2 3" key="1">
    <citation type="submission" date="2016-10" db="EMBL/GenBank/DDBJ databases">
        <authorList>
            <person name="de Groot N.N."/>
        </authorList>
    </citation>
    <scope>NUCLEOTIDE SEQUENCE [LARGE SCALE GENOMIC DNA]</scope>
    <source>
        <strain evidence="2 3">DSM 15230</strain>
    </source>
</reference>
<dbReference type="RefSeq" id="WP_159427876.1">
    <property type="nucleotide sequence ID" value="NZ_FMXA01000022.1"/>
</dbReference>
<dbReference type="InterPro" id="IPR025579">
    <property type="entry name" value="DUF4357"/>
</dbReference>
<dbReference type="EMBL" id="FMXA01000022">
    <property type="protein sequence ID" value="SDA58342.1"/>
    <property type="molecule type" value="Genomic_DNA"/>
</dbReference>
<gene>
    <name evidence="2" type="ORF">SAMN02910343_01427</name>
</gene>
<evidence type="ECO:0000259" key="1">
    <source>
        <dbReference type="Pfam" id="PF14267"/>
    </source>
</evidence>
<name>A0A1G5WK10_9FIRM</name>
<organism evidence="2 3">
    <name type="scientific">Allisonella histaminiformans</name>
    <dbReference type="NCBI Taxonomy" id="209880"/>
    <lineage>
        <taxon>Bacteria</taxon>
        <taxon>Bacillati</taxon>
        <taxon>Bacillota</taxon>
        <taxon>Negativicutes</taxon>
        <taxon>Veillonellales</taxon>
        <taxon>Veillonellaceae</taxon>
        <taxon>Allisonella</taxon>
    </lineage>
</organism>
<dbReference type="OrthoDB" id="2656488at2"/>
<sequence length="282" mass="31361">MRGLRIYLADGTYNGTVTMSSDSSKISAIRVTRENISNYENELGGPGVYLLLVGSNAIYVGQTGLDTIQKRIQNTHSGDIDSLWHTVLGFKFTDFTISSNELLFIENAMCEYVYAHGNRCLTTSPKKENCTRAFRKKHYHLSGVQIHTCENYIEDIKAYIAMFPAGIFPSLPELEEILHISGKKVEATAYISGNQFVVCKGSEFSITEMPSCSVHIRKHRKELMDEGKVQAGRFTEDVPFSSPSAAAACVIGGSANGLKMWLYPDGKSIKEREESTGIKQRY</sequence>
<feature type="domain" description="DUF4357" evidence="1">
    <location>
        <begin position="220"/>
        <end position="268"/>
    </location>
</feature>
<protein>
    <recommendedName>
        <fullName evidence="1">DUF4357 domain-containing protein</fullName>
    </recommendedName>
</protein>
<accession>A0A1G5WK10</accession>